<evidence type="ECO:0000256" key="2">
    <source>
        <dbReference type="ARBA" id="ARBA00022670"/>
    </source>
</evidence>
<dbReference type="CDD" id="cd07493">
    <property type="entry name" value="Peptidases_S8_9"/>
    <property type="match status" value="1"/>
</dbReference>
<dbReference type="InterPro" id="IPR036852">
    <property type="entry name" value="Peptidase_S8/S53_dom_sf"/>
</dbReference>
<keyword evidence="2 5" id="KW-0645">Protease</keyword>
<feature type="active site" description="Charge relay system" evidence="5">
    <location>
        <position position="410"/>
    </location>
</feature>
<dbReference type="PANTHER" id="PTHR43806">
    <property type="entry name" value="PEPTIDASE S8"/>
    <property type="match status" value="1"/>
</dbReference>
<dbReference type="EMBL" id="DXBE01000063">
    <property type="protein sequence ID" value="HIZ69936.1"/>
    <property type="molecule type" value="Genomic_DNA"/>
</dbReference>
<accession>A0A9D2JWJ3</accession>
<dbReference type="GO" id="GO:0004252">
    <property type="term" value="F:serine-type endopeptidase activity"/>
    <property type="evidence" value="ECO:0007669"/>
    <property type="project" value="UniProtKB-UniRule"/>
</dbReference>
<keyword evidence="4 5" id="KW-0720">Serine protease</keyword>
<proteinExistence type="inferred from homology"/>
<comment type="similarity">
    <text evidence="1 5">Belongs to the peptidase S8 family.</text>
</comment>
<dbReference type="InterPro" id="IPR015500">
    <property type="entry name" value="Peptidase_S8_subtilisin-rel"/>
</dbReference>
<dbReference type="InterPro" id="IPR017317">
    <property type="entry name" value="Pept_S8_subtilisin_bacteroid-2"/>
</dbReference>
<dbReference type="GO" id="GO:0006508">
    <property type="term" value="P:proteolysis"/>
    <property type="evidence" value="ECO:0007669"/>
    <property type="project" value="UniProtKB-KW"/>
</dbReference>
<protein>
    <submittedName>
        <fullName evidence="7">S8 family serine peptidase</fullName>
    </submittedName>
</protein>
<dbReference type="SUPFAM" id="SSF52743">
    <property type="entry name" value="Subtilisin-like"/>
    <property type="match status" value="1"/>
</dbReference>
<evidence type="ECO:0000313" key="8">
    <source>
        <dbReference type="Proteomes" id="UP000824055"/>
    </source>
</evidence>
<organism evidence="7 8">
    <name type="scientific">Candidatus Prevotella avicola</name>
    <dbReference type="NCBI Taxonomy" id="2838738"/>
    <lineage>
        <taxon>Bacteria</taxon>
        <taxon>Pseudomonadati</taxon>
        <taxon>Bacteroidota</taxon>
        <taxon>Bacteroidia</taxon>
        <taxon>Bacteroidales</taxon>
        <taxon>Prevotellaceae</taxon>
        <taxon>Prevotella</taxon>
    </lineage>
</organism>
<dbReference type="Gene3D" id="3.40.50.200">
    <property type="entry name" value="Peptidase S8/S53 domain"/>
    <property type="match status" value="1"/>
</dbReference>
<evidence type="ECO:0000256" key="5">
    <source>
        <dbReference type="PROSITE-ProRule" id="PRU01240"/>
    </source>
</evidence>
<sequence>MTRLKISFLLLGMLLFFVCLVQARDAMGVSKVSYPGGKCKYYRLYLRDKSDTVYSLSRPEEFLSLRSLARRQRQGLPLDSTDLPVSPRYLTALEKLGLQVVRKSKWNNTVVVRVRRKKQLRRLDTLSFVTSRRLVLTAPDSIGQRKRTIFRTDGLGPEQESHEYGMARGQVESLGGIRLHQLGYKGEGKVIAVFDGGFMNVDKIPALHRLRLEGVADFVVPHSPNVFQETDHGTMVLSTMAVNEPYYYIGVSPEASYVLVRTEDEYTESPMEEDYWAAGAEYADSLGVDVINSSLGYHAFDDEDLNYTYADQDGHQSLISHTASLLAGKGIVLVNSAGNEGMGSWKKVNFPADADDIITVGSITQHGKNAPFSSVGPTADGRVKPDVMAWGSPVSVFSGHGLVINDVGTSFSSPLVAGLVACLWQALPDKTAKEIIDLVRRSANQYQRPDNVYGYGVPNFWKAYQMGKNE</sequence>
<dbReference type="InterPro" id="IPR023828">
    <property type="entry name" value="Peptidase_S8_Ser-AS"/>
</dbReference>
<feature type="domain" description="Peptidase S8/S53" evidence="6">
    <location>
        <begin position="226"/>
        <end position="456"/>
    </location>
</feature>
<dbReference type="PIRSF" id="PIRSF037903">
    <property type="entry name" value="Subtilisin_rel_GFO_2223"/>
    <property type="match status" value="1"/>
</dbReference>
<gene>
    <name evidence="7" type="ORF">H9966_08680</name>
</gene>
<dbReference type="AlphaFoldDB" id="A0A9D2JWJ3"/>
<comment type="caution">
    <text evidence="7">The sequence shown here is derived from an EMBL/GenBank/DDBJ whole genome shotgun (WGS) entry which is preliminary data.</text>
</comment>
<dbReference type="PRINTS" id="PR00723">
    <property type="entry name" value="SUBTILISIN"/>
</dbReference>
<feature type="active site" description="Charge relay system" evidence="5">
    <location>
        <position position="232"/>
    </location>
</feature>
<dbReference type="Pfam" id="PF00082">
    <property type="entry name" value="Peptidase_S8"/>
    <property type="match status" value="1"/>
</dbReference>
<dbReference type="InterPro" id="IPR000209">
    <property type="entry name" value="Peptidase_S8/S53_dom"/>
</dbReference>
<keyword evidence="3 5" id="KW-0378">Hydrolase</keyword>
<reference evidence="7" key="2">
    <citation type="submission" date="2021-04" db="EMBL/GenBank/DDBJ databases">
        <authorList>
            <person name="Gilroy R."/>
        </authorList>
    </citation>
    <scope>NUCLEOTIDE SEQUENCE</scope>
    <source>
        <strain evidence="7">ChiHecec3B27-8219</strain>
    </source>
</reference>
<reference evidence="7" key="1">
    <citation type="journal article" date="2021" name="PeerJ">
        <title>Extensive microbial diversity within the chicken gut microbiome revealed by metagenomics and culture.</title>
        <authorList>
            <person name="Gilroy R."/>
            <person name="Ravi A."/>
            <person name="Getino M."/>
            <person name="Pursley I."/>
            <person name="Horton D.L."/>
            <person name="Alikhan N.F."/>
            <person name="Baker D."/>
            <person name="Gharbi K."/>
            <person name="Hall N."/>
            <person name="Watson M."/>
            <person name="Adriaenssens E.M."/>
            <person name="Foster-Nyarko E."/>
            <person name="Jarju S."/>
            <person name="Secka A."/>
            <person name="Antonio M."/>
            <person name="Oren A."/>
            <person name="Chaudhuri R.R."/>
            <person name="La Ragione R."/>
            <person name="Hildebrand F."/>
            <person name="Pallen M.J."/>
        </authorList>
    </citation>
    <scope>NUCLEOTIDE SEQUENCE</scope>
    <source>
        <strain evidence="7">ChiHecec3B27-8219</strain>
    </source>
</reference>
<evidence type="ECO:0000313" key="7">
    <source>
        <dbReference type="EMBL" id="HIZ69936.1"/>
    </source>
</evidence>
<dbReference type="InterPro" id="IPR050131">
    <property type="entry name" value="Peptidase_S8_subtilisin-like"/>
</dbReference>
<dbReference type="Proteomes" id="UP000824055">
    <property type="component" value="Unassembled WGS sequence"/>
</dbReference>
<name>A0A9D2JWJ3_9BACT</name>
<evidence type="ECO:0000256" key="3">
    <source>
        <dbReference type="ARBA" id="ARBA00022801"/>
    </source>
</evidence>
<evidence type="ECO:0000256" key="4">
    <source>
        <dbReference type="ARBA" id="ARBA00022825"/>
    </source>
</evidence>
<dbReference type="PROSITE" id="PS51892">
    <property type="entry name" value="SUBTILASE"/>
    <property type="match status" value="1"/>
</dbReference>
<dbReference type="PROSITE" id="PS00138">
    <property type="entry name" value="SUBTILASE_SER"/>
    <property type="match status" value="1"/>
</dbReference>
<evidence type="ECO:0000259" key="6">
    <source>
        <dbReference type="Pfam" id="PF00082"/>
    </source>
</evidence>
<evidence type="ECO:0000256" key="1">
    <source>
        <dbReference type="ARBA" id="ARBA00011073"/>
    </source>
</evidence>
<dbReference type="PANTHER" id="PTHR43806:SF67">
    <property type="entry name" value="EGF-LIKE DOMAIN-CONTAINING PROTEIN"/>
    <property type="match status" value="1"/>
</dbReference>
<feature type="active site" description="Charge relay system" evidence="5">
    <location>
        <position position="195"/>
    </location>
</feature>